<keyword evidence="9" id="KW-0804">Transcription</keyword>
<feature type="region of interest" description="Disordered" evidence="11">
    <location>
        <begin position="285"/>
        <end position="306"/>
    </location>
</feature>
<dbReference type="Pfam" id="PF25491">
    <property type="entry name" value="CCHC_BCL-11A"/>
    <property type="match status" value="1"/>
</dbReference>
<evidence type="ECO:0000256" key="9">
    <source>
        <dbReference type="ARBA" id="ARBA00023163"/>
    </source>
</evidence>
<evidence type="ECO:0000256" key="2">
    <source>
        <dbReference type="ARBA" id="ARBA00022499"/>
    </source>
</evidence>
<evidence type="ECO:0000256" key="10">
    <source>
        <dbReference type="ARBA" id="ARBA00023242"/>
    </source>
</evidence>
<name>A0A8C6WXT3_9GOBI</name>
<evidence type="ECO:0000256" key="8">
    <source>
        <dbReference type="ARBA" id="ARBA00023015"/>
    </source>
</evidence>
<evidence type="ECO:0000256" key="11">
    <source>
        <dbReference type="SAM" id="MobiDB-lite"/>
    </source>
</evidence>
<feature type="region of interest" description="Disordered" evidence="11">
    <location>
        <begin position="83"/>
        <end position="102"/>
    </location>
</feature>
<keyword evidence="4" id="KW-0677">Repeat</keyword>
<evidence type="ECO:0000256" key="4">
    <source>
        <dbReference type="ARBA" id="ARBA00022737"/>
    </source>
</evidence>
<evidence type="ECO:0000256" key="3">
    <source>
        <dbReference type="ARBA" id="ARBA00022723"/>
    </source>
</evidence>
<keyword evidence="2" id="KW-1017">Isopeptide bond</keyword>
<comment type="subcellular location">
    <subcellularLocation>
        <location evidence="1">Nucleus</location>
    </subcellularLocation>
</comment>
<evidence type="ECO:0000256" key="7">
    <source>
        <dbReference type="ARBA" id="ARBA00022843"/>
    </source>
</evidence>
<proteinExistence type="predicted"/>
<keyword evidence="3" id="KW-0479">Metal-binding</keyword>
<dbReference type="InterPro" id="IPR057448">
    <property type="entry name" value="BCL-11A_Znf_CCHC"/>
</dbReference>
<keyword evidence="14" id="KW-1185">Reference proteome</keyword>
<keyword evidence="6" id="KW-0862">Zinc</keyword>
<dbReference type="Ensembl" id="ENSNMLT00000043890.1">
    <property type="protein sequence ID" value="ENSNMLP00000039448.1"/>
    <property type="gene ID" value="ENSNMLG00000024292.1"/>
</dbReference>
<accession>A0A8C6WXT3</accession>
<dbReference type="PANTHER" id="PTHR45993:SF4">
    <property type="entry name" value="B-CELL LYMPHOMA_LEUKEMIA 11B"/>
    <property type="match status" value="1"/>
</dbReference>
<keyword evidence="5" id="KW-0863">Zinc-finger</keyword>
<evidence type="ECO:0000259" key="12">
    <source>
        <dbReference type="PROSITE" id="PS00028"/>
    </source>
</evidence>
<dbReference type="GO" id="GO:0008270">
    <property type="term" value="F:zinc ion binding"/>
    <property type="evidence" value="ECO:0007669"/>
    <property type="project" value="UniProtKB-KW"/>
</dbReference>
<reference evidence="13" key="1">
    <citation type="submission" date="2025-08" db="UniProtKB">
        <authorList>
            <consortium name="Ensembl"/>
        </authorList>
    </citation>
    <scope>IDENTIFICATION</scope>
</reference>
<dbReference type="GO" id="GO:0045944">
    <property type="term" value="P:positive regulation of transcription by RNA polymerase II"/>
    <property type="evidence" value="ECO:0007669"/>
    <property type="project" value="TreeGrafter"/>
</dbReference>
<dbReference type="GO" id="GO:0005634">
    <property type="term" value="C:nucleus"/>
    <property type="evidence" value="ECO:0007669"/>
    <property type="project" value="UniProtKB-SubCell"/>
</dbReference>
<evidence type="ECO:0000313" key="14">
    <source>
        <dbReference type="Proteomes" id="UP000694523"/>
    </source>
</evidence>
<feature type="region of interest" description="Disordered" evidence="11">
    <location>
        <begin position="218"/>
        <end position="237"/>
    </location>
</feature>
<keyword evidence="10" id="KW-0539">Nucleus</keyword>
<protein>
    <recommendedName>
        <fullName evidence="12">C2H2-type domain-containing protein</fullName>
    </recommendedName>
</protein>
<dbReference type="AlphaFoldDB" id="A0A8C6WXT3"/>
<dbReference type="GO" id="GO:0003700">
    <property type="term" value="F:DNA-binding transcription factor activity"/>
    <property type="evidence" value="ECO:0007669"/>
    <property type="project" value="TreeGrafter"/>
</dbReference>
<evidence type="ECO:0000256" key="1">
    <source>
        <dbReference type="ARBA" id="ARBA00004123"/>
    </source>
</evidence>
<evidence type="ECO:0000256" key="6">
    <source>
        <dbReference type="ARBA" id="ARBA00022833"/>
    </source>
</evidence>
<dbReference type="InterPro" id="IPR013087">
    <property type="entry name" value="Znf_C2H2_type"/>
</dbReference>
<dbReference type="PANTHER" id="PTHR45993">
    <property type="entry name" value="B-CELL LYMPHOMA/LEUKEMIA 11"/>
    <property type="match status" value="1"/>
</dbReference>
<keyword evidence="7" id="KW-0832">Ubl conjugation</keyword>
<organism evidence="13 14">
    <name type="scientific">Neogobius melanostomus</name>
    <name type="common">round goby</name>
    <dbReference type="NCBI Taxonomy" id="47308"/>
    <lineage>
        <taxon>Eukaryota</taxon>
        <taxon>Metazoa</taxon>
        <taxon>Chordata</taxon>
        <taxon>Craniata</taxon>
        <taxon>Vertebrata</taxon>
        <taxon>Euteleostomi</taxon>
        <taxon>Actinopterygii</taxon>
        <taxon>Neopterygii</taxon>
        <taxon>Teleostei</taxon>
        <taxon>Neoteleostei</taxon>
        <taxon>Acanthomorphata</taxon>
        <taxon>Gobiaria</taxon>
        <taxon>Gobiiformes</taxon>
        <taxon>Gobioidei</taxon>
        <taxon>Gobiidae</taxon>
        <taxon>Benthophilinae</taxon>
        <taxon>Neogobiini</taxon>
        <taxon>Neogobius</taxon>
    </lineage>
</organism>
<evidence type="ECO:0000256" key="5">
    <source>
        <dbReference type="ARBA" id="ARBA00022771"/>
    </source>
</evidence>
<evidence type="ECO:0000313" key="13">
    <source>
        <dbReference type="Ensembl" id="ENSNMLP00000039448.1"/>
    </source>
</evidence>
<dbReference type="PROSITE" id="PS00028">
    <property type="entry name" value="ZINC_FINGER_C2H2_1"/>
    <property type="match status" value="1"/>
</dbReference>
<feature type="domain" description="C2H2-type" evidence="12">
    <location>
        <begin position="133"/>
        <end position="154"/>
    </location>
</feature>
<dbReference type="Proteomes" id="UP000694523">
    <property type="component" value="Unplaced"/>
</dbReference>
<reference evidence="13" key="2">
    <citation type="submission" date="2025-09" db="UniProtKB">
        <authorList>
            <consortium name="Ensembl"/>
        </authorList>
    </citation>
    <scope>IDENTIFICATION</scope>
</reference>
<keyword evidence="8" id="KW-0805">Transcription regulation</keyword>
<sequence>MGNETTDIVLYLSHIFNNNSLIFLFSPRRPAEVDHPDGGLLTNSLHNHHHHHHHPLALPRTCQVTFPLGDILLFIEHKKKQCQTPPPLEGAAHHAEPSPPPAPVEIGIQVTPEEDEETARGAGGRDEPSSYICTSCKQPFPSAWFLLQHAQNTHGIRIYLESNPSSAALTPRITMPPPMPSDAIPQSPLTNFLGENNPFHLLRMTGPLLREPPPGFGENRLPNTPPFVSPPPRHHLDPHRLERLSAEEMGLISQHPSAFERVMRLTPMAMESQSMDFSRRLRELAGNNNSTTPHCPPAGPTLCTDY</sequence>
<dbReference type="InterPro" id="IPR051497">
    <property type="entry name" value="Dev/Hematopoietic_TF"/>
</dbReference>
<dbReference type="GO" id="GO:0000978">
    <property type="term" value="F:RNA polymerase II cis-regulatory region sequence-specific DNA binding"/>
    <property type="evidence" value="ECO:0007669"/>
    <property type="project" value="TreeGrafter"/>
</dbReference>